<dbReference type="Gene3D" id="1.10.10.10">
    <property type="entry name" value="Winged helix-like DNA-binding domain superfamily/Winged helix DNA-binding domain"/>
    <property type="match status" value="1"/>
</dbReference>
<gene>
    <name evidence="1" type="ORF">EOD43_15050</name>
</gene>
<accession>A0A437LZJ8</accession>
<reference evidence="1 2" key="1">
    <citation type="submission" date="2019-01" db="EMBL/GenBank/DDBJ databases">
        <authorList>
            <person name="Chen W.-M."/>
        </authorList>
    </citation>
    <scope>NUCLEOTIDE SEQUENCE [LARGE SCALE GENOMIC DNA]</scope>
    <source>
        <strain evidence="1 2">CCP-7</strain>
    </source>
</reference>
<dbReference type="InterPro" id="IPR036390">
    <property type="entry name" value="WH_DNA-bd_sf"/>
</dbReference>
<dbReference type="SUPFAM" id="SSF46785">
    <property type="entry name" value="Winged helix' DNA-binding domain"/>
    <property type="match status" value="1"/>
</dbReference>
<dbReference type="InterPro" id="IPR023187">
    <property type="entry name" value="Tscrpt_reg_MarR-type_CS"/>
</dbReference>
<protein>
    <submittedName>
        <fullName evidence="1">Transcriptional regulator</fullName>
    </submittedName>
</protein>
<dbReference type="InterPro" id="IPR036388">
    <property type="entry name" value="WH-like_DNA-bd_sf"/>
</dbReference>
<sequence length="132" mass="15071">MPPLAQRAAAILELRRRRDAQLGNLFGEPAWDILLGLYVAAWKGRKLAASAVGLEAAIPPTTALRCLATLEHYDLVKRERDSEDQRRVWILLSSRGIDRIERLLKLVTIETVEPPSTVHRAPYLEWMYAEKR</sequence>
<dbReference type="PROSITE" id="PS01117">
    <property type="entry name" value="HTH_MARR_1"/>
    <property type="match status" value="1"/>
</dbReference>
<comment type="caution">
    <text evidence="1">The sequence shown here is derived from an EMBL/GenBank/DDBJ whole genome shotgun (WGS) entry which is preliminary data.</text>
</comment>
<dbReference type="OrthoDB" id="7594920at2"/>
<dbReference type="AlphaFoldDB" id="A0A437LZJ8"/>
<proteinExistence type="predicted"/>
<dbReference type="Proteomes" id="UP000282971">
    <property type="component" value="Unassembled WGS sequence"/>
</dbReference>
<evidence type="ECO:0000313" key="1">
    <source>
        <dbReference type="EMBL" id="RVT90859.1"/>
    </source>
</evidence>
<name>A0A437LZJ8_9SPHN</name>
<dbReference type="RefSeq" id="WP_127744874.1">
    <property type="nucleotide sequence ID" value="NZ_SACN01000002.1"/>
</dbReference>
<evidence type="ECO:0000313" key="2">
    <source>
        <dbReference type="Proteomes" id="UP000282971"/>
    </source>
</evidence>
<keyword evidence="2" id="KW-1185">Reference proteome</keyword>
<dbReference type="EMBL" id="SACN01000002">
    <property type="protein sequence ID" value="RVT90859.1"/>
    <property type="molecule type" value="Genomic_DNA"/>
</dbReference>
<organism evidence="1 2">
    <name type="scientific">Sphingomonas crocodyli</name>
    <dbReference type="NCBI Taxonomy" id="1979270"/>
    <lineage>
        <taxon>Bacteria</taxon>
        <taxon>Pseudomonadati</taxon>
        <taxon>Pseudomonadota</taxon>
        <taxon>Alphaproteobacteria</taxon>
        <taxon>Sphingomonadales</taxon>
        <taxon>Sphingomonadaceae</taxon>
        <taxon>Sphingomonas</taxon>
    </lineage>
</organism>